<dbReference type="EMBL" id="JAEPRD010000058">
    <property type="protein sequence ID" value="KAG2202666.1"/>
    <property type="molecule type" value="Genomic_DNA"/>
</dbReference>
<keyword evidence="2" id="KW-1185">Reference proteome</keyword>
<accession>A0A8H7R3T3</accession>
<protein>
    <submittedName>
        <fullName evidence="1">Uncharacterized protein</fullName>
    </submittedName>
</protein>
<feature type="non-terminal residue" evidence="1">
    <location>
        <position position="1"/>
    </location>
</feature>
<dbReference type="AlphaFoldDB" id="A0A8H7R3T3"/>
<evidence type="ECO:0000313" key="1">
    <source>
        <dbReference type="EMBL" id="KAG2202666.1"/>
    </source>
</evidence>
<sequence length="120" mass="13393">RVWLPLKDFRASGITRKLHDGILTNEAETIAIILESSGSEAAPHVVDDTYKQLKSSSDFLKHIITKAILAIYSQIAAIYFLAFLKHIVEGSLAEIDRLEDESLGYIDLGSDEVLVKDFFI</sequence>
<gene>
    <name evidence="1" type="ORF">INT47_002098</name>
</gene>
<proteinExistence type="predicted"/>
<comment type="caution">
    <text evidence="1">The sequence shown here is derived from an EMBL/GenBank/DDBJ whole genome shotgun (WGS) entry which is preliminary data.</text>
</comment>
<evidence type="ECO:0000313" key="2">
    <source>
        <dbReference type="Proteomes" id="UP000603453"/>
    </source>
</evidence>
<organism evidence="1 2">
    <name type="scientific">Mucor saturninus</name>
    <dbReference type="NCBI Taxonomy" id="64648"/>
    <lineage>
        <taxon>Eukaryota</taxon>
        <taxon>Fungi</taxon>
        <taxon>Fungi incertae sedis</taxon>
        <taxon>Mucoromycota</taxon>
        <taxon>Mucoromycotina</taxon>
        <taxon>Mucoromycetes</taxon>
        <taxon>Mucorales</taxon>
        <taxon>Mucorineae</taxon>
        <taxon>Mucoraceae</taxon>
        <taxon>Mucor</taxon>
    </lineage>
</organism>
<reference evidence="1" key="1">
    <citation type="submission" date="2020-12" db="EMBL/GenBank/DDBJ databases">
        <title>Metabolic potential, ecology and presence of endohyphal bacteria is reflected in genomic diversity of Mucoromycotina.</title>
        <authorList>
            <person name="Muszewska A."/>
            <person name="Okrasinska A."/>
            <person name="Steczkiewicz K."/>
            <person name="Drgas O."/>
            <person name="Orlowska M."/>
            <person name="Perlinska-Lenart U."/>
            <person name="Aleksandrzak-Piekarczyk T."/>
            <person name="Szatraj K."/>
            <person name="Zielenkiewicz U."/>
            <person name="Pilsyk S."/>
            <person name="Malc E."/>
            <person name="Mieczkowski P."/>
            <person name="Kruszewska J.S."/>
            <person name="Biernat P."/>
            <person name="Pawlowska J."/>
        </authorList>
    </citation>
    <scope>NUCLEOTIDE SEQUENCE</scope>
    <source>
        <strain evidence="1">WA0000017839</strain>
    </source>
</reference>
<name>A0A8H7R3T3_9FUNG</name>
<dbReference type="Proteomes" id="UP000603453">
    <property type="component" value="Unassembled WGS sequence"/>
</dbReference>
<dbReference type="OrthoDB" id="2230412at2759"/>